<comment type="caution">
    <text evidence="5">The sequence shown here is derived from an EMBL/GenBank/DDBJ whole genome shotgun (WGS) entry which is preliminary data.</text>
</comment>
<dbReference type="Proteomes" id="UP001188597">
    <property type="component" value="Unassembled WGS sequence"/>
</dbReference>
<name>A0AA88XBZ9_9ASTE</name>
<dbReference type="InterPro" id="IPR050258">
    <property type="entry name" value="Leguminous_Lectin"/>
</dbReference>
<keyword evidence="2" id="KW-0430">Lectin</keyword>
<comment type="similarity">
    <text evidence="1">Belongs to the leguminous lectin family.</text>
</comment>
<evidence type="ECO:0000256" key="3">
    <source>
        <dbReference type="SAM" id="MobiDB-lite"/>
    </source>
</evidence>
<dbReference type="PANTHER" id="PTHR32401">
    <property type="entry name" value="CONCANAVALIN A-LIKE LECTIN FAMILY PROTEIN"/>
    <property type="match status" value="1"/>
</dbReference>
<dbReference type="InterPro" id="IPR013320">
    <property type="entry name" value="ConA-like_dom_sf"/>
</dbReference>
<feature type="domain" description="Legume lectin" evidence="4">
    <location>
        <begin position="2"/>
        <end position="73"/>
    </location>
</feature>
<dbReference type="AlphaFoldDB" id="A0AA88XBZ9"/>
<dbReference type="Pfam" id="PF00139">
    <property type="entry name" value="Lectin_legB"/>
    <property type="match status" value="1"/>
</dbReference>
<proteinExistence type="inferred from homology"/>
<dbReference type="EMBL" id="JAVXUP010000005">
    <property type="protein sequence ID" value="KAK3043569.1"/>
    <property type="molecule type" value="Genomic_DNA"/>
</dbReference>
<feature type="region of interest" description="Disordered" evidence="3">
    <location>
        <begin position="221"/>
        <end position="245"/>
    </location>
</feature>
<dbReference type="InterPro" id="IPR001220">
    <property type="entry name" value="Legume_lectin_dom"/>
</dbReference>
<protein>
    <recommendedName>
        <fullName evidence="4">Legume lectin domain-containing protein</fullName>
    </recommendedName>
</protein>
<dbReference type="SUPFAM" id="SSF49899">
    <property type="entry name" value="Concanavalin A-like lectins/glucanases"/>
    <property type="match status" value="1"/>
</dbReference>
<keyword evidence="6" id="KW-1185">Reference proteome</keyword>
<evidence type="ECO:0000313" key="6">
    <source>
        <dbReference type="Proteomes" id="UP001188597"/>
    </source>
</evidence>
<dbReference type="GO" id="GO:0030246">
    <property type="term" value="F:carbohydrate binding"/>
    <property type="evidence" value="ECO:0007669"/>
    <property type="project" value="UniProtKB-KW"/>
</dbReference>
<dbReference type="Gene3D" id="2.60.120.200">
    <property type="match status" value="1"/>
</dbReference>
<evidence type="ECO:0000256" key="1">
    <source>
        <dbReference type="ARBA" id="ARBA00007606"/>
    </source>
</evidence>
<accession>A0AA88XBZ9</accession>
<gene>
    <name evidence="5" type="ORF">RJ639_002148</name>
</gene>
<organism evidence="5 6">
    <name type="scientific">Escallonia herrerae</name>
    <dbReference type="NCBI Taxonomy" id="1293975"/>
    <lineage>
        <taxon>Eukaryota</taxon>
        <taxon>Viridiplantae</taxon>
        <taxon>Streptophyta</taxon>
        <taxon>Embryophyta</taxon>
        <taxon>Tracheophyta</taxon>
        <taxon>Spermatophyta</taxon>
        <taxon>Magnoliopsida</taxon>
        <taxon>eudicotyledons</taxon>
        <taxon>Gunneridae</taxon>
        <taxon>Pentapetalae</taxon>
        <taxon>asterids</taxon>
        <taxon>campanulids</taxon>
        <taxon>Escalloniales</taxon>
        <taxon>Escalloniaceae</taxon>
        <taxon>Escallonia</taxon>
    </lineage>
</organism>
<sequence>MNPMHLWDKASRNLTDFTTYFSFTINSQGSTTYGDGLTFFLAPPGSRLLINPRKGGSLALTNQPLNSTGNQFVQLSSISFRIRNETQNVSINNAIVYQSLSYIVDLRDYLPDQKLQCIMEILSANNMLDVRSSNARTVLRALDLDYIETTSLLEFDSVQSVQNHIDLHDNLVGQAPSALRGTQFYAPNYEFEDDITVEETIYPGLEIVMHPLALEPGPMDEPSTVTGNSKRHYFSEENSNDGPYEEKKPRHILWLDFFSNSDLIKDGAWDPSQINRMFEPEVGHRIQAIHIAKSDFKDQKV</sequence>
<reference evidence="5" key="1">
    <citation type="submission" date="2022-12" db="EMBL/GenBank/DDBJ databases">
        <title>Draft genome assemblies for two species of Escallonia (Escalloniales).</title>
        <authorList>
            <person name="Chanderbali A."/>
            <person name="Dervinis C."/>
            <person name="Anghel I."/>
            <person name="Soltis D."/>
            <person name="Soltis P."/>
            <person name="Zapata F."/>
        </authorList>
    </citation>
    <scope>NUCLEOTIDE SEQUENCE</scope>
    <source>
        <strain evidence="5">UCBG64.0493</strain>
        <tissue evidence="5">Leaf</tissue>
    </source>
</reference>
<evidence type="ECO:0000313" key="5">
    <source>
        <dbReference type="EMBL" id="KAK3043569.1"/>
    </source>
</evidence>
<dbReference type="PANTHER" id="PTHR32401:SF49">
    <property type="entry name" value="OS10G0129200 PROTEIN"/>
    <property type="match status" value="1"/>
</dbReference>
<evidence type="ECO:0000256" key="2">
    <source>
        <dbReference type="ARBA" id="ARBA00022734"/>
    </source>
</evidence>
<evidence type="ECO:0000259" key="4">
    <source>
        <dbReference type="Pfam" id="PF00139"/>
    </source>
</evidence>